<organism evidence="1 2">
    <name type="scientific">Kouleothrix aurantiaca</name>
    <dbReference type="NCBI Taxonomy" id="186479"/>
    <lineage>
        <taxon>Bacteria</taxon>
        <taxon>Bacillati</taxon>
        <taxon>Chloroflexota</taxon>
        <taxon>Chloroflexia</taxon>
        <taxon>Chloroflexales</taxon>
        <taxon>Roseiflexineae</taxon>
        <taxon>Roseiflexaceae</taxon>
        <taxon>Kouleothrix</taxon>
    </lineage>
</organism>
<feature type="non-terminal residue" evidence="1">
    <location>
        <position position="73"/>
    </location>
</feature>
<sequence>MSCDGNTAAHAANLAASPQIAAALGGGDPAAAKEAILNIHELATTRAERAIGQRGQLAGLAKIQARGADTAAA</sequence>
<dbReference type="EMBL" id="LJCR01003574">
    <property type="protein sequence ID" value="KPV46426.1"/>
    <property type="molecule type" value="Genomic_DNA"/>
</dbReference>
<keyword evidence="2" id="KW-1185">Reference proteome</keyword>
<accession>A0A0P9F452</accession>
<protein>
    <submittedName>
        <fullName evidence="1">Uncharacterized protein</fullName>
    </submittedName>
</protein>
<evidence type="ECO:0000313" key="2">
    <source>
        <dbReference type="Proteomes" id="UP000050509"/>
    </source>
</evidence>
<dbReference type="AlphaFoldDB" id="A0A0P9F452"/>
<dbReference type="Proteomes" id="UP000050509">
    <property type="component" value="Unassembled WGS sequence"/>
</dbReference>
<gene>
    <name evidence="1" type="ORF">SE17_43325</name>
</gene>
<reference evidence="1 2" key="1">
    <citation type="submission" date="2015-09" db="EMBL/GenBank/DDBJ databases">
        <title>Draft genome sequence of Kouleothrix aurantiaca JCM 19913.</title>
        <authorList>
            <person name="Hemp J."/>
        </authorList>
    </citation>
    <scope>NUCLEOTIDE SEQUENCE [LARGE SCALE GENOMIC DNA]</scope>
    <source>
        <strain evidence="1 2">COM-B</strain>
    </source>
</reference>
<proteinExistence type="predicted"/>
<name>A0A0P9F452_9CHLR</name>
<evidence type="ECO:0000313" key="1">
    <source>
        <dbReference type="EMBL" id="KPV46426.1"/>
    </source>
</evidence>
<comment type="caution">
    <text evidence="1">The sequence shown here is derived from an EMBL/GenBank/DDBJ whole genome shotgun (WGS) entry which is preliminary data.</text>
</comment>